<sequence length="45" mass="5128">MRYSSLAGRASFLRRGGVFWLLHPSAAIQVLSGHRFCVDNYLRFA</sequence>
<dbReference type="Proteomes" id="UP000071778">
    <property type="component" value="Chromosome"/>
</dbReference>
<evidence type="ECO:0000313" key="2">
    <source>
        <dbReference type="Proteomes" id="UP000071778"/>
    </source>
</evidence>
<name>A0A127PQ84_9BURK</name>
<keyword evidence="2" id="KW-1185">Reference proteome</keyword>
<dbReference type="EMBL" id="CP013235">
    <property type="protein sequence ID" value="AMP09828.1"/>
    <property type="molecule type" value="Genomic_DNA"/>
</dbReference>
<reference evidence="1 2" key="1">
    <citation type="submission" date="2015-11" db="EMBL/GenBank/DDBJ databases">
        <title>Exploring the genomic traits of fungus-feeding bacterial genus Collimonas.</title>
        <authorList>
            <person name="Song C."/>
            <person name="Schmidt R."/>
            <person name="de Jager V."/>
            <person name="Krzyzanowska D."/>
            <person name="Jongedijk E."/>
            <person name="Cankar K."/>
            <person name="Beekwilder J."/>
            <person name="van Veen A."/>
            <person name="de Boer W."/>
            <person name="van Veen J.A."/>
            <person name="Garbeva P."/>
        </authorList>
    </citation>
    <scope>NUCLEOTIDE SEQUENCE [LARGE SCALE GENOMIC DNA]</scope>
    <source>
        <strain evidence="1 2">Ter282</strain>
    </source>
</reference>
<protein>
    <submittedName>
        <fullName evidence="1">Uncharacterized protein</fullName>
    </submittedName>
</protein>
<dbReference type="PATRIC" id="fig|279058.17.peg.2219"/>
<dbReference type="AlphaFoldDB" id="A0A127PQ84"/>
<proteinExistence type="predicted"/>
<organism evidence="1 2">
    <name type="scientific">Collimonas arenae</name>
    <dbReference type="NCBI Taxonomy" id="279058"/>
    <lineage>
        <taxon>Bacteria</taxon>
        <taxon>Pseudomonadati</taxon>
        <taxon>Pseudomonadota</taxon>
        <taxon>Betaproteobacteria</taxon>
        <taxon>Burkholderiales</taxon>
        <taxon>Oxalobacteraceae</taxon>
        <taxon>Collimonas</taxon>
    </lineage>
</organism>
<accession>A0A127PQ84</accession>
<gene>
    <name evidence="1" type="ORF">CAter282_2069</name>
</gene>
<evidence type="ECO:0000313" key="1">
    <source>
        <dbReference type="EMBL" id="AMP09828.1"/>
    </source>
</evidence>